<sequence>MATMADIRNGMIIEFKDDLWEVVEFLHVKPGKGPAFMRSKLKNVRTGKVIENTWRESDTFNEVRVERRKMEYLYRDGDFYIMMDTETYEQIPVDASLVGEQDKLLVENMEVSLLLTPSGKILGIELPVTVIQTITECEPNVKGNTASGSGKIAYTETGLRLTVPFFIEAGDKVKIDTRTLSYIERAN</sequence>
<dbReference type="Proteomes" id="UP000294588">
    <property type="component" value="Unassembled WGS sequence"/>
</dbReference>
<reference evidence="1" key="1">
    <citation type="submission" date="2019-03" db="EMBL/GenBank/DDBJ databases">
        <title>Candidatus Syntrophosphaera thermopropionivorans: a novel player in syntrophic propionate oxidation during anaerobic digestion.</title>
        <authorList>
            <person name="Dyksma S."/>
        </authorList>
    </citation>
    <scope>NUCLEOTIDE SEQUENCE</scope>
    <source>
        <strain evidence="1">W5</strain>
    </source>
</reference>
<gene>
    <name evidence="1" type="primary">efp</name>
    <name evidence="1" type="ORF">E0946_01950</name>
</gene>
<evidence type="ECO:0000313" key="2">
    <source>
        <dbReference type="Proteomes" id="UP000294588"/>
    </source>
</evidence>
<accession>A0AC61QKM5</accession>
<keyword evidence="1" id="KW-0251">Elongation factor</keyword>
<protein>
    <submittedName>
        <fullName evidence="1">Elongation factor P</fullName>
    </submittedName>
</protein>
<dbReference type="EMBL" id="SMOG01000002">
    <property type="protein sequence ID" value="TDF74213.1"/>
    <property type="molecule type" value="Genomic_DNA"/>
</dbReference>
<organism evidence="1 2">
    <name type="scientific">Candidatus Syntrophosphaera thermopropionivorans</name>
    <dbReference type="NCBI Taxonomy" id="2593015"/>
    <lineage>
        <taxon>Bacteria</taxon>
        <taxon>Pseudomonadati</taxon>
        <taxon>Candidatus Cloacimonadota</taxon>
        <taxon>Candidatus Cloacimonadia</taxon>
        <taxon>Candidatus Cloacimonadales</taxon>
        <taxon>Candidatus Cloacimonadaceae</taxon>
        <taxon>Candidatus Syntrophosphaera</taxon>
    </lineage>
</organism>
<comment type="caution">
    <text evidence="1">The sequence shown here is derived from an EMBL/GenBank/DDBJ whole genome shotgun (WGS) entry which is preliminary data.</text>
</comment>
<name>A0AC61QKM5_9BACT</name>
<proteinExistence type="predicted"/>
<keyword evidence="1" id="KW-0648">Protein biosynthesis</keyword>
<evidence type="ECO:0000313" key="1">
    <source>
        <dbReference type="EMBL" id="TDF74213.1"/>
    </source>
</evidence>
<keyword evidence="2" id="KW-1185">Reference proteome</keyword>